<evidence type="ECO:0000256" key="6">
    <source>
        <dbReference type="ARBA" id="ARBA00023015"/>
    </source>
</evidence>
<keyword evidence="4" id="KW-0863">Zinc-finger</keyword>
<evidence type="ECO:0000256" key="7">
    <source>
        <dbReference type="ARBA" id="ARBA00023163"/>
    </source>
</evidence>
<evidence type="ECO:0000313" key="11">
    <source>
        <dbReference type="Proteomes" id="UP001385951"/>
    </source>
</evidence>
<comment type="caution">
    <text evidence="10">The sequence shown here is derived from an EMBL/GenBank/DDBJ whole genome shotgun (WGS) entry which is preliminary data.</text>
</comment>
<dbReference type="Gene3D" id="1.10.472.170">
    <property type="match status" value="1"/>
</dbReference>
<dbReference type="CDD" id="cd00043">
    <property type="entry name" value="CYCLIN_SF"/>
    <property type="match status" value="1"/>
</dbReference>
<dbReference type="GO" id="GO:0005634">
    <property type="term" value="C:nucleus"/>
    <property type="evidence" value="ECO:0007669"/>
    <property type="project" value="UniProtKB-SubCell"/>
</dbReference>
<organism evidence="10 11">
    <name type="scientific">Cerrena zonata</name>
    <dbReference type="NCBI Taxonomy" id="2478898"/>
    <lineage>
        <taxon>Eukaryota</taxon>
        <taxon>Fungi</taxon>
        <taxon>Dikarya</taxon>
        <taxon>Basidiomycota</taxon>
        <taxon>Agaricomycotina</taxon>
        <taxon>Agaricomycetes</taxon>
        <taxon>Polyporales</taxon>
        <taxon>Cerrenaceae</taxon>
        <taxon>Cerrena</taxon>
    </lineage>
</organism>
<keyword evidence="3" id="KW-0479">Metal-binding</keyword>
<sequence length="597" mass="66073">MHERCAECGGETTWEQELGSAICTTCGTLSNPSQSILASHFEREDTSGRDYSAYWNRSQGLGTLKGRNGWSLAGQDRESRQRRNMITMHEFIRSIASQLSNVGVASRAQAIFDQAMFKGNYNWGRRAKLIGGASIAIALREANKSEALRDIAFLISEEYIPLSQAFTDILELLHLKIASASPSMHITTLQTHCQTILKEPTTFPNDLDVKLKAVSPHLRSISQVATSLSTMLSRLSILQNLPTPPTACAIFMLAIEAEITSPLPHAGAFAQNLGARMGVSQKVVMERYKIIYDAVEALIHEVPWLECHEKRSGRSKVAKRAVVARGLKDVVQFQEQIWRQQMERLSKNTLNLEVDENSDEGELHISSDTSIDARNLPALAASEDPHRSRSDVSKPRTLYQRAIGIASQFLLDPTSQPSVHSRTRRPNIDDDTLSHLLTVDIPSLSHVYHTAPTRLQALTFSRGGEDTIDDDELFEEGELEGFIRSGEEIEILRNALGLDEAKESIVDQSLPAAGASRKRKLSYDGDSADAPPTRKQRIDMNALARILDPDVNLSDDIEANEEGSSNEDALVAGDEVVGEWRPLSPGHSGFDYDRYDS</sequence>
<evidence type="ECO:0000256" key="8">
    <source>
        <dbReference type="ARBA" id="ARBA00023242"/>
    </source>
</evidence>
<dbReference type="GO" id="GO:0008270">
    <property type="term" value="F:zinc ion binding"/>
    <property type="evidence" value="ECO:0007669"/>
    <property type="project" value="UniProtKB-KW"/>
</dbReference>
<dbReference type="GO" id="GO:0000995">
    <property type="term" value="F:RNA polymerase III general transcription initiation factor activity"/>
    <property type="evidence" value="ECO:0007669"/>
    <property type="project" value="TreeGrafter"/>
</dbReference>
<name>A0AAW0G704_9APHY</name>
<evidence type="ECO:0000313" key="10">
    <source>
        <dbReference type="EMBL" id="KAK7689143.1"/>
    </source>
</evidence>
<comment type="subcellular location">
    <subcellularLocation>
        <location evidence="1">Nucleus</location>
    </subcellularLocation>
</comment>
<keyword evidence="8" id="KW-0539">Nucleus</keyword>
<accession>A0AAW0G704</accession>
<keyword evidence="7" id="KW-0804">Transcription</keyword>
<dbReference type="Proteomes" id="UP001385951">
    <property type="component" value="Unassembled WGS sequence"/>
</dbReference>
<keyword evidence="5" id="KW-0862">Zinc</keyword>
<dbReference type="EMBL" id="JASBNA010000009">
    <property type="protein sequence ID" value="KAK7689143.1"/>
    <property type="molecule type" value="Genomic_DNA"/>
</dbReference>
<dbReference type="GO" id="GO:0001006">
    <property type="term" value="F:RNA polymerase III type 3 promoter sequence-specific DNA binding"/>
    <property type="evidence" value="ECO:0007669"/>
    <property type="project" value="TreeGrafter"/>
</dbReference>
<evidence type="ECO:0000256" key="9">
    <source>
        <dbReference type="SAM" id="MobiDB-lite"/>
    </source>
</evidence>
<evidence type="ECO:0000256" key="4">
    <source>
        <dbReference type="ARBA" id="ARBA00022771"/>
    </source>
</evidence>
<dbReference type="GO" id="GO:0097550">
    <property type="term" value="C:transcription preinitiation complex"/>
    <property type="evidence" value="ECO:0007669"/>
    <property type="project" value="TreeGrafter"/>
</dbReference>
<evidence type="ECO:0000256" key="1">
    <source>
        <dbReference type="ARBA" id="ARBA00004123"/>
    </source>
</evidence>
<gene>
    <name evidence="10" type="ORF">QCA50_007834</name>
</gene>
<dbReference type="AlphaFoldDB" id="A0AAW0G704"/>
<dbReference type="InterPro" id="IPR000812">
    <property type="entry name" value="TFIIB"/>
</dbReference>
<evidence type="ECO:0000256" key="2">
    <source>
        <dbReference type="ARBA" id="ARBA00010857"/>
    </source>
</evidence>
<keyword evidence="11" id="KW-1185">Reference proteome</keyword>
<evidence type="ECO:0000256" key="5">
    <source>
        <dbReference type="ARBA" id="ARBA00022833"/>
    </source>
</evidence>
<feature type="region of interest" description="Disordered" evidence="9">
    <location>
        <begin position="556"/>
        <end position="597"/>
    </location>
</feature>
<keyword evidence="6" id="KW-0805">Transcription regulation</keyword>
<dbReference type="GO" id="GO:0000126">
    <property type="term" value="C:transcription factor TFIIIB complex"/>
    <property type="evidence" value="ECO:0007669"/>
    <property type="project" value="TreeGrafter"/>
</dbReference>
<evidence type="ECO:0000256" key="3">
    <source>
        <dbReference type="ARBA" id="ARBA00022723"/>
    </source>
</evidence>
<dbReference type="GO" id="GO:0070897">
    <property type="term" value="P:transcription preinitiation complex assembly"/>
    <property type="evidence" value="ECO:0007669"/>
    <property type="project" value="InterPro"/>
</dbReference>
<dbReference type="PANTHER" id="PTHR11618:SF4">
    <property type="entry name" value="TRANSCRIPTION FACTOR IIIB 90 KDA SUBUNIT"/>
    <property type="match status" value="1"/>
</dbReference>
<protein>
    <submittedName>
        <fullName evidence="10">Uncharacterized protein</fullName>
    </submittedName>
</protein>
<dbReference type="PANTHER" id="PTHR11618">
    <property type="entry name" value="TRANSCRIPTION INITIATION FACTOR IIB-RELATED"/>
    <property type="match status" value="1"/>
</dbReference>
<comment type="similarity">
    <text evidence="2">Belongs to the TFIIB family.</text>
</comment>
<reference evidence="10 11" key="1">
    <citation type="submission" date="2022-09" db="EMBL/GenBank/DDBJ databases">
        <authorList>
            <person name="Palmer J.M."/>
        </authorList>
    </citation>
    <scope>NUCLEOTIDE SEQUENCE [LARGE SCALE GENOMIC DNA]</scope>
    <source>
        <strain evidence="10 11">DSM 7382</strain>
    </source>
</reference>
<feature type="compositionally biased region" description="Acidic residues" evidence="9">
    <location>
        <begin position="556"/>
        <end position="565"/>
    </location>
</feature>
<proteinExistence type="inferred from homology"/>